<feature type="domain" description="IPTL-CTERM protein sorting" evidence="3">
    <location>
        <begin position="154"/>
        <end position="183"/>
    </location>
</feature>
<evidence type="ECO:0000256" key="2">
    <source>
        <dbReference type="SAM" id="SignalP"/>
    </source>
</evidence>
<dbReference type="Pfam" id="PF18203">
    <property type="entry name" value="IPTL-CTERM"/>
    <property type="match status" value="1"/>
</dbReference>
<gene>
    <name evidence="4" type="ORF">ACFPIE_12170</name>
</gene>
<evidence type="ECO:0000259" key="3">
    <source>
        <dbReference type="Pfam" id="PF18203"/>
    </source>
</evidence>
<sequence>MKTLALSAAVAAVALVATPALAVPVQWTINGTFQDGGTIGGTFIYDYDTNTYSSINITTTAGTTLTSGANYVALRGTGGSNGLEVLTAGGMADGQRVMYLSTTGAAMNNSGGVRNFNTGLTAEGTCTGGGACSGAYGTPRSLTGGTVTGVVLAAPVPTLTEWAMIGLTGLLATAGAVMVMRRRQTVAF</sequence>
<dbReference type="EMBL" id="JBHSLF010000023">
    <property type="protein sequence ID" value="MFC5344671.1"/>
    <property type="molecule type" value="Genomic_DNA"/>
</dbReference>
<dbReference type="InterPro" id="IPR026442">
    <property type="entry name" value="IPTL_CTERM"/>
</dbReference>
<keyword evidence="1" id="KW-0472">Membrane</keyword>
<organism evidence="4 5">
    <name type="scientific">Brevundimonas staleyi</name>
    <dbReference type="NCBI Taxonomy" id="74326"/>
    <lineage>
        <taxon>Bacteria</taxon>
        <taxon>Pseudomonadati</taxon>
        <taxon>Pseudomonadota</taxon>
        <taxon>Alphaproteobacteria</taxon>
        <taxon>Caulobacterales</taxon>
        <taxon>Caulobacteraceae</taxon>
        <taxon>Brevundimonas</taxon>
    </lineage>
</organism>
<evidence type="ECO:0000256" key="1">
    <source>
        <dbReference type="SAM" id="Phobius"/>
    </source>
</evidence>
<feature type="signal peptide" evidence="2">
    <location>
        <begin position="1"/>
        <end position="22"/>
    </location>
</feature>
<keyword evidence="1" id="KW-0812">Transmembrane</keyword>
<accession>A0ABW0FU24</accession>
<keyword evidence="1" id="KW-1133">Transmembrane helix</keyword>
<comment type="caution">
    <text evidence="4">The sequence shown here is derived from an EMBL/GenBank/DDBJ whole genome shotgun (WGS) entry which is preliminary data.</text>
</comment>
<keyword evidence="2" id="KW-0732">Signal</keyword>
<proteinExistence type="predicted"/>
<protein>
    <submittedName>
        <fullName evidence="4">IPTL-CTERM sorting domain-containing protein</fullName>
    </submittedName>
</protein>
<evidence type="ECO:0000313" key="5">
    <source>
        <dbReference type="Proteomes" id="UP001596152"/>
    </source>
</evidence>
<evidence type="ECO:0000313" key="4">
    <source>
        <dbReference type="EMBL" id="MFC5344671.1"/>
    </source>
</evidence>
<keyword evidence="5" id="KW-1185">Reference proteome</keyword>
<dbReference type="RefSeq" id="WP_374039028.1">
    <property type="nucleotide sequence ID" value="NZ_CP169082.1"/>
</dbReference>
<dbReference type="NCBIfam" id="TIGR04174">
    <property type="entry name" value="IPTL_CTERM"/>
    <property type="match status" value="1"/>
</dbReference>
<name>A0ABW0FU24_9CAUL</name>
<dbReference type="Proteomes" id="UP001596152">
    <property type="component" value="Unassembled WGS sequence"/>
</dbReference>
<feature type="transmembrane region" description="Helical" evidence="1">
    <location>
        <begin position="162"/>
        <end position="180"/>
    </location>
</feature>
<feature type="chain" id="PRO_5046006680" evidence="2">
    <location>
        <begin position="23"/>
        <end position="188"/>
    </location>
</feature>
<reference evidence="5" key="1">
    <citation type="journal article" date="2019" name="Int. J. Syst. Evol. Microbiol.">
        <title>The Global Catalogue of Microorganisms (GCM) 10K type strain sequencing project: providing services to taxonomists for standard genome sequencing and annotation.</title>
        <authorList>
            <consortium name="The Broad Institute Genomics Platform"/>
            <consortium name="The Broad Institute Genome Sequencing Center for Infectious Disease"/>
            <person name="Wu L."/>
            <person name="Ma J."/>
        </authorList>
    </citation>
    <scope>NUCLEOTIDE SEQUENCE [LARGE SCALE GENOMIC DNA]</scope>
    <source>
        <strain evidence="5">JCM 12125</strain>
    </source>
</reference>